<gene>
    <name evidence="2" type="ORF">DLM65_06035</name>
</gene>
<reference evidence="2 3" key="1">
    <citation type="journal article" date="2017" name="Nature">
        <title>Atmospheric trace gases support primary production in Antarctic desert surface soil.</title>
        <authorList>
            <person name="Ji M."/>
            <person name="Greening C."/>
            <person name="Vanwonterghem I."/>
            <person name="Carere C.R."/>
            <person name="Bay S.K."/>
            <person name="Steen J.A."/>
            <person name="Montgomery K."/>
            <person name="Lines T."/>
            <person name="Beardall J."/>
            <person name="van Dorst J."/>
            <person name="Snape I."/>
            <person name="Stott M.B."/>
            <person name="Hugenholtz P."/>
            <person name="Ferrari B.C."/>
        </authorList>
    </citation>
    <scope>NUCLEOTIDE SEQUENCE [LARGE SCALE GENOMIC DNA]</scope>
    <source>
        <strain evidence="2">RRmetagenome_bin12</strain>
    </source>
</reference>
<evidence type="ECO:0000256" key="1">
    <source>
        <dbReference type="SAM" id="MobiDB-lite"/>
    </source>
</evidence>
<name>A0A2W5ZEE4_9BACT</name>
<proteinExistence type="predicted"/>
<evidence type="ECO:0008006" key="4">
    <source>
        <dbReference type="Google" id="ProtNLM"/>
    </source>
</evidence>
<dbReference type="InterPro" id="IPR016084">
    <property type="entry name" value="Haem_Oase-like_multi-hlx"/>
</dbReference>
<organism evidence="2 3">
    <name type="scientific">Candidatus Aeolococcus gillhamiae</name>
    <dbReference type="NCBI Taxonomy" id="3127015"/>
    <lineage>
        <taxon>Bacteria</taxon>
        <taxon>Bacillati</taxon>
        <taxon>Candidatus Dormiibacterota</taxon>
        <taxon>Candidatus Dormibacteria</taxon>
        <taxon>Candidatus Aeolococcales</taxon>
        <taxon>Candidatus Aeolococcaceae</taxon>
        <taxon>Candidatus Aeolococcus</taxon>
    </lineage>
</organism>
<dbReference type="Gene3D" id="1.20.910.10">
    <property type="entry name" value="Heme oxygenase-like"/>
    <property type="match status" value="1"/>
</dbReference>
<feature type="region of interest" description="Disordered" evidence="1">
    <location>
        <begin position="104"/>
        <end position="125"/>
    </location>
</feature>
<accession>A0A2W5ZEE4</accession>
<sequence>MSTLVSEPPVSVGGSDWDTFLEQVRETVMSHPVVTNNEYCIWFDRGEASRDQVRDLIQQFSVFSNLFIVAQLLKTINAPTMSQARESCEILVNELGVVFNSGRTSPSANGVRSDNDKDREGDPELVSTEGTVDGGVYRFSARHFEWLVKVGEAAGLGFDDLGKRKFGREETLFFCDELARIYGSDDPDVAEGASFAVEHWAAAGFWKQLINGLDGYKNREAPDLRLAFFTWHDRVEDQHAAHTMDELEGAFQRPGFDQQKFLEGAAEMLNGVKTFWDGLEKRRRELEPTPA</sequence>
<comment type="caution">
    <text evidence="2">The sequence shown here is derived from an EMBL/GenBank/DDBJ whole genome shotgun (WGS) entry which is preliminary data.</text>
</comment>
<dbReference type="SUPFAM" id="SSF48613">
    <property type="entry name" value="Heme oxygenase-like"/>
    <property type="match status" value="1"/>
</dbReference>
<protein>
    <recommendedName>
        <fullName evidence="4">Thiaminase-2/PQQC domain-containing protein</fullName>
    </recommendedName>
</protein>
<dbReference type="EMBL" id="QHBU01000116">
    <property type="protein sequence ID" value="PZR81345.1"/>
    <property type="molecule type" value="Genomic_DNA"/>
</dbReference>
<evidence type="ECO:0000313" key="2">
    <source>
        <dbReference type="EMBL" id="PZR81345.1"/>
    </source>
</evidence>
<feature type="compositionally biased region" description="Basic and acidic residues" evidence="1">
    <location>
        <begin position="113"/>
        <end position="122"/>
    </location>
</feature>
<evidence type="ECO:0000313" key="3">
    <source>
        <dbReference type="Proteomes" id="UP000248724"/>
    </source>
</evidence>
<dbReference type="Proteomes" id="UP000248724">
    <property type="component" value="Unassembled WGS sequence"/>
</dbReference>
<dbReference type="AlphaFoldDB" id="A0A2W5ZEE4"/>